<gene>
    <name evidence="1" type="ORF">WDS16_13395</name>
</gene>
<reference evidence="1 2" key="1">
    <citation type="submission" date="2024-03" db="EMBL/GenBank/DDBJ databases">
        <title>Natural products discovery in diverse microorganisms through a two-stage MS feature dereplication strategy.</title>
        <authorList>
            <person name="Zhang R."/>
        </authorList>
    </citation>
    <scope>NUCLEOTIDE SEQUENCE [LARGE SCALE GENOMIC DNA]</scope>
    <source>
        <strain evidence="1 2">18930</strain>
    </source>
</reference>
<evidence type="ECO:0000313" key="1">
    <source>
        <dbReference type="EMBL" id="WXG71387.1"/>
    </source>
</evidence>
<protein>
    <submittedName>
        <fullName evidence="1">TIGR00266 family protein</fullName>
    </submittedName>
</protein>
<organism evidence="1 2">
    <name type="scientific">Rhodococcus sovatensis</name>
    <dbReference type="NCBI Taxonomy" id="1805840"/>
    <lineage>
        <taxon>Bacteria</taxon>
        <taxon>Bacillati</taxon>
        <taxon>Actinomycetota</taxon>
        <taxon>Actinomycetes</taxon>
        <taxon>Mycobacteriales</taxon>
        <taxon>Nocardiaceae</taxon>
        <taxon>Rhodococcus</taxon>
    </lineage>
</organism>
<dbReference type="PANTHER" id="PTHR43657">
    <property type="entry name" value="TRYPTOPHAN RNA-BINDING ATTENUATOR PROTEIN-LIKE PROTEIN"/>
    <property type="match status" value="1"/>
</dbReference>
<dbReference type="Pfam" id="PF01987">
    <property type="entry name" value="AIM24"/>
    <property type="match status" value="1"/>
</dbReference>
<dbReference type="Gene3D" id="3.60.160.10">
    <property type="entry name" value="Mitochondrial biogenesis AIM24"/>
    <property type="match status" value="1"/>
</dbReference>
<dbReference type="InterPro" id="IPR016031">
    <property type="entry name" value="Trp_RNA-bd_attenuator-like_dom"/>
</dbReference>
<evidence type="ECO:0000313" key="2">
    <source>
        <dbReference type="Proteomes" id="UP001432000"/>
    </source>
</evidence>
<sequence length="226" mass="23751">MDIKLRHAPSSTVARCVLAPGEAINVEGGSMLACSAQIHVEASTPGGFLGGLKRAALSEGSYFVTTYTAPPQGGWVDVAGRLPGDTIALPITPGQDFYLSQGSWLANSRGVSVDSQWGGMKNVFGGQGGFGFKASGDGHVLIGVYGAIDTVDLAPGESITIDSGHVIAYHLAMAFELRRAVRGKTMQTLKSGEGWVFDFTGPGRVLTQTRNPRELERLIVEKSAAK</sequence>
<dbReference type="PANTHER" id="PTHR43657:SF1">
    <property type="entry name" value="ALTERED INHERITANCE OF MITOCHONDRIA PROTEIN 24, MITOCHONDRIAL"/>
    <property type="match status" value="1"/>
</dbReference>
<dbReference type="InterPro" id="IPR036983">
    <property type="entry name" value="AIM24_sf"/>
</dbReference>
<dbReference type="InterPro" id="IPR002838">
    <property type="entry name" value="AIM24"/>
</dbReference>
<dbReference type="Proteomes" id="UP001432000">
    <property type="component" value="Chromosome"/>
</dbReference>
<dbReference type="SUPFAM" id="SSF51219">
    <property type="entry name" value="TRAP-like"/>
    <property type="match status" value="1"/>
</dbReference>
<accession>A0ABZ2PQE0</accession>
<dbReference type="NCBIfam" id="TIGR00266">
    <property type="entry name" value="TIGR00266 family protein"/>
    <property type="match status" value="1"/>
</dbReference>
<name>A0ABZ2PQE0_9NOCA</name>
<keyword evidence="2" id="KW-1185">Reference proteome</keyword>
<dbReference type="RefSeq" id="WP_338893116.1">
    <property type="nucleotide sequence ID" value="NZ_CP147846.1"/>
</dbReference>
<dbReference type="EMBL" id="CP147846">
    <property type="protein sequence ID" value="WXG71387.1"/>
    <property type="molecule type" value="Genomic_DNA"/>
</dbReference>
<proteinExistence type="predicted"/>